<keyword evidence="7" id="KW-1185">Reference proteome</keyword>
<sequence length="251" mass="27075">MSKTVLVTGASKGIGRAIVEKLLSGDADVKVIGIARSLDELREMQMEFGPRFEYLSADVTEEKAVSQFLESKVPAVDVVIANAGVLSPVQSVKEADVAQWKQLFDVNFFSVVSLVTQLLPRLRSSKHGDVIFVSSGASVKPYYAWGAYGASKAALNHFAMSLASEESNVRAVAVAPGVVDTQMQSDIRNTFGPASMTPESLKRFTDLHEKGELLNVSIPASVYANLALKGVPEGINGQYLRYNDARLADFS</sequence>
<dbReference type="OrthoDB" id="153074at2759"/>
<keyword evidence="3" id="KW-0560">Oxidoreductase</keyword>
<gene>
    <name evidence="6" type="ORF">LALA0_S04e10242g</name>
</gene>
<dbReference type="PROSITE" id="PS00061">
    <property type="entry name" value="ADH_SHORT"/>
    <property type="match status" value="1"/>
</dbReference>
<evidence type="ECO:0000313" key="7">
    <source>
        <dbReference type="Proteomes" id="UP000054304"/>
    </source>
</evidence>
<evidence type="ECO:0000313" key="6">
    <source>
        <dbReference type="EMBL" id="CEP62206.1"/>
    </source>
</evidence>
<accession>A0A0C7MWZ4</accession>
<dbReference type="FunFam" id="3.40.50.720:FF:000281">
    <property type="entry name" value="Uncharacterized oxidoreductase YIR035C"/>
    <property type="match status" value="1"/>
</dbReference>
<dbReference type="SUPFAM" id="SSF51735">
    <property type="entry name" value="NAD(P)-binding Rossmann-fold domains"/>
    <property type="match status" value="1"/>
</dbReference>
<dbReference type="GeneID" id="34685662"/>
<dbReference type="HOGENOM" id="CLU_010194_2_11_1"/>
<keyword evidence="2" id="KW-0521">NADP</keyword>
<reference evidence="6 7" key="1">
    <citation type="submission" date="2014-12" db="EMBL/GenBank/DDBJ databases">
        <authorList>
            <person name="Neuveglise Cecile"/>
        </authorList>
    </citation>
    <scope>NUCLEOTIDE SEQUENCE [LARGE SCALE GENOMIC DNA]</scope>
    <source>
        <strain evidence="6 7">CBS 12615</strain>
    </source>
</reference>
<evidence type="ECO:0000256" key="2">
    <source>
        <dbReference type="ARBA" id="ARBA00022857"/>
    </source>
</evidence>
<dbReference type="PRINTS" id="PR00081">
    <property type="entry name" value="GDHRDH"/>
</dbReference>
<dbReference type="InterPro" id="IPR002347">
    <property type="entry name" value="SDR_fam"/>
</dbReference>
<dbReference type="GO" id="GO:0016616">
    <property type="term" value="F:oxidoreductase activity, acting on the CH-OH group of donors, NAD or NADP as acceptor"/>
    <property type="evidence" value="ECO:0007669"/>
    <property type="project" value="EnsemblFungi"/>
</dbReference>
<dbReference type="Proteomes" id="UP000054304">
    <property type="component" value="Unassembled WGS sequence"/>
</dbReference>
<dbReference type="CDD" id="cd05367">
    <property type="entry name" value="SPR-like_SDR_c"/>
    <property type="match status" value="1"/>
</dbReference>
<protein>
    <submittedName>
        <fullName evidence="6">LALA0S04e10242g1_1</fullName>
    </submittedName>
</protein>
<name>A0A0C7MWZ4_9SACH</name>
<dbReference type="PANTHER" id="PTHR43008">
    <property type="entry name" value="BENZIL REDUCTASE"/>
    <property type="match status" value="1"/>
</dbReference>
<dbReference type="PANTHER" id="PTHR43008:SF8">
    <property type="entry name" value="BENZIL REDUCTASE ((S)-BENZOIN FORMING) IRC24"/>
    <property type="match status" value="1"/>
</dbReference>
<dbReference type="Pfam" id="PF00106">
    <property type="entry name" value="adh_short"/>
    <property type="match status" value="1"/>
</dbReference>
<organism evidence="6 7">
    <name type="scientific">Lachancea lanzarotensis</name>
    <dbReference type="NCBI Taxonomy" id="1245769"/>
    <lineage>
        <taxon>Eukaryota</taxon>
        <taxon>Fungi</taxon>
        <taxon>Dikarya</taxon>
        <taxon>Ascomycota</taxon>
        <taxon>Saccharomycotina</taxon>
        <taxon>Saccharomycetes</taxon>
        <taxon>Saccharomycetales</taxon>
        <taxon>Saccharomycetaceae</taxon>
        <taxon>Lachancea</taxon>
    </lineage>
</organism>
<dbReference type="RefSeq" id="XP_022628436.1">
    <property type="nucleotide sequence ID" value="XM_022773030.1"/>
</dbReference>
<dbReference type="SMART" id="SM00822">
    <property type="entry name" value="PKS_KR"/>
    <property type="match status" value="1"/>
</dbReference>
<evidence type="ECO:0000259" key="5">
    <source>
        <dbReference type="SMART" id="SM00822"/>
    </source>
</evidence>
<dbReference type="PRINTS" id="PR00080">
    <property type="entry name" value="SDRFAMILY"/>
</dbReference>
<dbReference type="Gene3D" id="3.40.50.720">
    <property type="entry name" value="NAD(P)-binding Rossmann-like Domain"/>
    <property type="match status" value="1"/>
</dbReference>
<comment type="similarity">
    <text evidence="1 4">Belongs to the short-chain dehydrogenases/reductases (SDR) family.</text>
</comment>
<evidence type="ECO:0000256" key="4">
    <source>
        <dbReference type="RuleBase" id="RU000363"/>
    </source>
</evidence>
<dbReference type="InterPro" id="IPR036291">
    <property type="entry name" value="NAD(P)-bd_dom_sf"/>
</dbReference>
<dbReference type="InterPro" id="IPR057326">
    <property type="entry name" value="KR_dom"/>
</dbReference>
<dbReference type="AlphaFoldDB" id="A0A0C7MWZ4"/>
<proteinExistence type="inferred from homology"/>
<evidence type="ECO:0000256" key="3">
    <source>
        <dbReference type="ARBA" id="ARBA00023002"/>
    </source>
</evidence>
<dbReference type="GO" id="GO:0050664">
    <property type="term" value="F:oxidoreductase activity, acting on NAD(P)H, oxygen as acceptor"/>
    <property type="evidence" value="ECO:0007669"/>
    <property type="project" value="EnsemblFungi"/>
</dbReference>
<evidence type="ECO:0000256" key="1">
    <source>
        <dbReference type="ARBA" id="ARBA00006484"/>
    </source>
</evidence>
<dbReference type="EMBL" id="LN736363">
    <property type="protein sequence ID" value="CEP62206.1"/>
    <property type="molecule type" value="Genomic_DNA"/>
</dbReference>
<dbReference type="InterPro" id="IPR020904">
    <property type="entry name" value="Sc_DH/Rdtase_CS"/>
</dbReference>
<feature type="domain" description="Ketoreductase" evidence="5">
    <location>
        <begin position="3"/>
        <end position="182"/>
    </location>
</feature>
<dbReference type="STRING" id="1245769.A0A0C7MWZ4"/>